<dbReference type="AlphaFoldDB" id="A0A2P6SMV9"/>
<dbReference type="Gramene" id="PRQ60025">
    <property type="protein sequence ID" value="PRQ60025"/>
    <property type="gene ID" value="RchiOBHm_Chr1g0376631"/>
</dbReference>
<keyword evidence="3" id="KW-1185">Reference proteome</keyword>
<dbReference type="Proteomes" id="UP000238479">
    <property type="component" value="Chromosome 1"/>
</dbReference>
<dbReference type="EC" id="3.1.1.1" evidence="2"/>
<dbReference type="GO" id="GO:0106435">
    <property type="term" value="F:carboxylesterase activity"/>
    <property type="evidence" value="ECO:0007669"/>
    <property type="project" value="UniProtKB-EC"/>
</dbReference>
<dbReference type="STRING" id="74649.A0A2P6SMV9"/>
<dbReference type="EMBL" id="PDCK01000039">
    <property type="protein sequence ID" value="PRQ60025.1"/>
    <property type="molecule type" value="Genomic_DNA"/>
</dbReference>
<reference evidence="2 3" key="1">
    <citation type="journal article" date="2018" name="Nat. Genet.">
        <title>The Rosa genome provides new insights in the design of modern roses.</title>
        <authorList>
            <person name="Bendahmane M."/>
        </authorList>
    </citation>
    <scope>NUCLEOTIDE SEQUENCE [LARGE SCALE GENOMIC DNA]</scope>
    <source>
        <strain evidence="3">cv. Old Blush</strain>
    </source>
</reference>
<dbReference type="InterPro" id="IPR029058">
    <property type="entry name" value="AB_hydrolase_fold"/>
</dbReference>
<dbReference type="SUPFAM" id="SSF53474">
    <property type="entry name" value="alpha/beta-Hydrolases"/>
    <property type="match status" value="1"/>
</dbReference>
<protein>
    <submittedName>
        <fullName evidence="2">Putative carboxylesterase</fullName>
        <ecNumber evidence="2">3.1.1.1</ecNumber>
    </submittedName>
</protein>
<accession>A0A2P6SMV9</accession>
<keyword evidence="2" id="KW-0378">Hydrolase</keyword>
<evidence type="ECO:0000256" key="1">
    <source>
        <dbReference type="SAM" id="MobiDB-lite"/>
    </source>
</evidence>
<sequence length="122" mass="13421">MSNERAAADSDPNSGVDPYQRLQIARNPDGSITRLFKCPDAPPSSDPKLPTPVLTKDIPINQSNNTWLRLFLPRHVLDQISPTTKLPLVVYYHGGGLEASYYLGQPQPFSMISVSTFQPASP</sequence>
<organism evidence="2 3">
    <name type="scientific">Rosa chinensis</name>
    <name type="common">China rose</name>
    <dbReference type="NCBI Taxonomy" id="74649"/>
    <lineage>
        <taxon>Eukaryota</taxon>
        <taxon>Viridiplantae</taxon>
        <taxon>Streptophyta</taxon>
        <taxon>Embryophyta</taxon>
        <taxon>Tracheophyta</taxon>
        <taxon>Spermatophyta</taxon>
        <taxon>Magnoliopsida</taxon>
        <taxon>eudicotyledons</taxon>
        <taxon>Gunneridae</taxon>
        <taxon>Pentapetalae</taxon>
        <taxon>rosids</taxon>
        <taxon>fabids</taxon>
        <taxon>Rosales</taxon>
        <taxon>Rosaceae</taxon>
        <taxon>Rosoideae</taxon>
        <taxon>Rosoideae incertae sedis</taxon>
        <taxon>Rosa</taxon>
    </lineage>
</organism>
<dbReference type="Gene3D" id="3.40.50.1820">
    <property type="entry name" value="alpha/beta hydrolase"/>
    <property type="match status" value="1"/>
</dbReference>
<gene>
    <name evidence="2" type="ORF">RchiOBHm_Chr1g0376631</name>
</gene>
<proteinExistence type="predicted"/>
<evidence type="ECO:0000313" key="2">
    <source>
        <dbReference type="EMBL" id="PRQ60025.1"/>
    </source>
</evidence>
<name>A0A2P6SMV9_ROSCH</name>
<feature type="region of interest" description="Disordered" evidence="1">
    <location>
        <begin position="1"/>
        <end position="20"/>
    </location>
</feature>
<evidence type="ECO:0000313" key="3">
    <source>
        <dbReference type="Proteomes" id="UP000238479"/>
    </source>
</evidence>
<comment type="caution">
    <text evidence="2">The sequence shown here is derived from an EMBL/GenBank/DDBJ whole genome shotgun (WGS) entry which is preliminary data.</text>
</comment>